<keyword evidence="6" id="KW-0119">Carbohydrate metabolism</keyword>
<keyword evidence="7" id="KW-0624">Polysaccharide degradation</keyword>
<dbReference type="PANTHER" id="PTHR38050:SF2">
    <property type="entry name" value="FERULOYL ESTERASE C-RELATED"/>
    <property type="match status" value="1"/>
</dbReference>
<protein>
    <submittedName>
        <fullName evidence="9">Polyhydroxybutyrate depolymerase</fullName>
    </submittedName>
</protein>
<dbReference type="PANTHER" id="PTHR38050">
    <property type="match status" value="1"/>
</dbReference>
<reference evidence="9 10" key="1">
    <citation type="submission" date="2020-08" db="EMBL/GenBank/DDBJ databases">
        <title>Genomic Encyclopedia of Type Strains, Phase IV (KMG-IV): sequencing the most valuable type-strain genomes for metagenomic binning, comparative biology and taxonomic classification.</title>
        <authorList>
            <person name="Goeker M."/>
        </authorList>
    </citation>
    <scope>NUCLEOTIDE SEQUENCE [LARGE SCALE GENOMIC DNA]</scope>
    <source>
        <strain evidence="9 10">DSM 23562</strain>
    </source>
</reference>
<evidence type="ECO:0000256" key="7">
    <source>
        <dbReference type="ARBA" id="ARBA00023326"/>
    </source>
</evidence>
<dbReference type="RefSeq" id="WP_184196764.1">
    <property type="nucleotide sequence ID" value="NZ_JACHGW010000002.1"/>
</dbReference>
<proteinExistence type="predicted"/>
<dbReference type="Pfam" id="PF00326">
    <property type="entry name" value="Peptidase_S9"/>
    <property type="match status" value="1"/>
</dbReference>
<evidence type="ECO:0000256" key="5">
    <source>
        <dbReference type="ARBA" id="ARBA00022801"/>
    </source>
</evidence>
<evidence type="ECO:0000256" key="6">
    <source>
        <dbReference type="ARBA" id="ARBA00023277"/>
    </source>
</evidence>
<comment type="subcellular location">
    <subcellularLocation>
        <location evidence="1">Secreted</location>
    </subcellularLocation>
</comment>
<keyword evidence="5" id="KW-0378">Hydrolase</keyword>
<evidence type="ECO:0000256" key="2">
    <source>
        <dbReference type="ARBA" id="ARBA00022525"/>
    </source>
</evidence>
<dbReference type="GO" id="GO:0030600">
    <property type="term" value="F:feruloyl esterase activity"/>
    <property type="evidence" value="ECO:0007669"/>
    <property type="project" value="InterPro"/>
</dbReference>
<evidence type="ECO:0000313" key="10">
    <source>
        <dbReference type="Proteomes" id="UP000520814"/>
    </source>
</evidence>
<keyword evidence="3" id="KW-0858">Xylan degradation</keyword>
<comment type="caution">
    <text evidence="9">The sequence shown here is derived from an EMBL/GenBank/DDBJ whole genome shotgun (WGS) entry which is preliminary data.</text>
</comment>
<evidence type="ECO:0000256" key="1">
    <source>
        <dbReference type="ARBA" id="ARBA00004613"/>
    </source>
</evidence>
<evidence type="ECO:0000256" key="4">
    <source>
        <dbReference type="ARBA" id="ARBA00022729"/>
    </source>
</evidence>
<dbReference type="AlphaFoldDB" id="A0A7W9SQE8"/>
<evidence type="ECO:0000256" key="3">
    <source>
        <dbReference type="ARBA" id="ARBA00022651"/>
    </source>
</evidence>
<gene>
    <name evidence="9" type="ORF">HNQ39_002713</name>
</gene>
<dbReference type="EMBL" id="JACHGW010000002">
    <property type="protein sequence ID" value="MBB6050922.1"/>
    <property type="molecule type" value="Genomic_DNA"/>
</dbReference>
<dbReference type="GO" id="GO:0008236">
    <property type="term" value="F:serine-type peptidase activity"/>
    <property type="evidence" value="ECO:0007669"/>
    <property type="project" value="InterPro"/>
</dbReference>
<dbReference type="InterPro" id="IPR001375">
    <property type="entry name" value="Peptidase_S9_cat"/>
</dbReference>
<dbReference type="GO" id="GO:0005576">
    <property type="term" value="C:extracellular region"/>
    <property type="evidence" value="ECO:0007669"/>
    <property type="project" value="UniProtKB-SubCell"/>
</dbReference>
<dbReference type="GO" id="GO:0045493">
    <property type="term" value="P:xylan catabolic process"/>
    <property type="evidence" value="ECO:0007669"/>
    <property type="project" value="UniProtKB-KW"/>
</dbReference>
<evidence type="ECO:0000259" key="8">
    <source>
        <dbReference type="Pfam" id="PF00326"/>
    </source>
</evidence>
<keyword evidence="10" id="KW-1185">Reference proteome</keyword>
<dbReference type="GO" id="GO:0006508">
    <property type="term" value="P:proteolysis"/>
    <property type="evidence" value="ECO:0007669"/>
    <property type="project" value="InterPro"/>
</dbReference>
<dbReference type="SUPFAM" id="SSF53474">
    <property type="entry name" value="alpha/beta-Hydrolases"/>
    <property type="match status" value="1"/>
</dbReference>
<accession>A0A7W9SQE8</accession>
<name>A0A7W9SQE8_ARMRO</name>
<keyword evidence="2" id="KW-0964">Secreted</keyword>
<dbReference type="InterPro" id="IPR043595">
    <property type="entry name" value="FaeB/C/D"/>
</dbReference>
<dbReference type="Proteomes" id="UP000520814">
    <property type="component" value="Unassembled WGS sequence"/>
</dbReference>
<keyword evidence="4" id="KW-0732">Signal</keyword>
<organism evidence="9 10">
    <name type="scientific">Armatimonas rosea</name>
    <dbReference type="NCBI Taxonomy" id="685828"/>
    <lineage>
        <taxon>Bacteria</taxon>
        <taxon>Bacillati</taxon>
        <taxon>Armatimonadota</taxon>
        <taxon>Armatimonadia</taxon>
        <taxon>Armatimonadales</taxon>
        <taxon>Armatimonadaceae</taxon>
        <taxon>Armatimonas</taxon>
    </lineage>
</organism>
<sequence length="221" mass="24518">MRERQKEWTIKGVKRTAVVVLPPKTEGAPIVFGFHGHGGNGGYCAQRWNLQALWPEAIFVYPNGLPTKTPRDPDGGKPGWMMFGGGLIANRDLELFDAMLETAKREWRVDEKRLYCTGHSNGGGFTYYLWGQRPELFAALGVVAGAGERLVRSAKPCPLMHIGGKNDPIVTWESQQAAIDAAKRINGERAPVEVVLHDDGHAYPPIAPEKLISFFKKQRRA</sequence>
<feature type="domain" description="Peptidase S9 prolyl oligopeptidase catalytic" evidence="8">
    <location>
        <begin position="97"/>
        <end position="145"/>
    </location>
</feature>
<evidence type="ECO:0000313" key="9">
    <source>
        <dbReference type="EMBL" id="MBB6050922.1"/>
    </source>
</evidence>
<dbReference type="Gene3D" id="3.40.50.1820">
    <property type="entry name" value="alpha/beta hydrolase"/>
    <property type="match status" value="1"/>
</dbReference>
<dbReference type="InterPro" id="IPR029058">
    <property type="entry name" value="AB_hydrolase_fold"/>
</dbReference>